<dbReference type="AlphaFoldDB" id="A0A7K0DRX7"/>
<dbReference type="EMBL" id="WEGI01000008">
    <property type="protein sequence ID" value="MQY28358.1"/>
    <property type="molecule type" value="Genomic_DNA"/>
</dbReference>
<dbReference type="RefSeq" id="WP_153344219.1">
    <property type="nucleotide sequence ID" value="NZ_WEGI01000008.1"/>
</dbReference>
<keyword evidence="3" id="KW-1185">Reference proteome</keyword>
<evidence type="ECO:0000313" key="3">
    <source>
        <dbReference type="Proteomes" id="UP000431401"/>
    </source>
</evidence>
<evidence type="ECO:0000313" key="2">
    <source>
        <dbReference type="EMBL" id="MQY28358.1"/>
    </source>
</evidence>
<dbReference type="OrthoDB" id="123178at2"/>
<sequence>MTVEHDRTHDEHTPGKFPHDDTEHEILDAEVDPETERAQHDRADEVEENEFSPKYQGTDDAEAETLGERKPVSEGEAGNHGLESASAVEDPDDEFRPAADRDFGTEPAADEERLESDSRGADHEPEAADSAGEYAPGSENRVIEPETGLPEAKDEDAVADTETEPALGSDPGVVSERLEANGFGTSEQQAVPGSVGSDSDALFASTDVEGLRSRFREAQGNFVDDPHDAVVKADELVTETIEQLTTALADRKRALEGRWSRDTGGGDVTEDLRQALRSYRTFLDQLLAVGK</sequence>
<feature type="compositionally biased region" description="Basic and acidic residues" evidence="1">
    <location>
        <begin position="115"/>
        <end position="126"/>
    </location>
</feature>
<gene>
    <name evidence="2" type="ORF">NRB56_39420</name>
</gene>
<protein>
    <submittedName>
        <fullName evidence="2">Uncharacterized protein</fullName>
    </submittedName>
</protein>
<dbReference type="Proteomes" id="UP000431401">
    <property type="component" value="Unassembled WGS sequence"/>
</dbReference>
<feature type="compositionally biased region" description="Basic and acidic residues" evidence="1">
    <location>
        <begin position="34"/>
        <end position="43"/>
    </location>
</feature>
<name>A0A7K0DRX7_9NOCA</name>
<reference evidence="2 3" key="1">
    <citation type="submission" date="2019-10" db="EMBL/GenBank/DDBJ databases">
        <title>Nocardia macrotermitis sp. nov. and Nocardia aurantia sp. nov., isolated from the gut of fungus growing-termite Macrotermes natalensis.</title>
        <authorList>
            <person name="Benndorf R."/>
            <person name="Schwitalla J."/>
            <person name="Martin K."/>
            <person name="De Beer W."/>
            <person name="Kaster A.-K."/>
            <person name="Vollmers J."/>
            <person name="Poulsen M."/>
            <person name="Beemelmanns C."/>
        </authorList>
    </citation>
    <scope>NUCLEOTIDE SEQUENCE [LARGE SCALE GENOMIC DNA]</scope>
    <source>
        <strain evidence="2 3">RB56</strain>
    </source>
</reference>
<comment type="caution">
    <text evidence="2">The sequence shown here is derived from an EMBL/GenBank/DDBJ whole genome shotgun (WGS) entry which is preliminary data.</text>
</comment>
<feature type="compositionally biased region" description="Basic and acidic residues" evidence="1">
    <location>
        <begin position="94"/>
        <end position="104"/>
    </location>
</feature>
<proteinExistence type="predicted"/>
<accession>A0A7K0DRX7</accession>
<evidence type="ECO:0000256" key="1">
    <source>
        <dbReference type="SAM" id="MobiDB-lite"/>
    </source>
</evidence>
<feature type="compositionally biased region" description="Basic and acidic residues" evidence="1">
    <location>
        <begin position="1"/>
        <end position="27"/>
    </location>
</feature>
<feature type="region of interest" description="Disordered" evidence="1">
    <location>
        <begin position="1"/>
        <end position="198"/>
    </location>
</feature>
<organism evidence="2 3">
    <name type="scientific">Nocardia aurantia</name>
    <dbReference type="NCBI Taxonomy" id="2585199"/>
    <lineage>
        <taxon>Bacteria</taxon>
        <taxon>Bacillati</taxon>
        <taxon>Actinomycetota</taxon>
        <taxon>Actinomycetes</taxon>
        <taxon>Mycobacteriales</taxon>
        <taxon>Nocardiaceae</taxon>
        <taxon>Nocardia</taxon>
    </lineage>
</organism>